<dbReference type="Proteomes" id="UP000621898">
    <property type="component" value="Unassembled WGS sequence"/>
</dbReference>
<comment type="caution">
    <text evidence="2">The sequence shown here is derived from an EMBL/GenBank/DDBJ whole genome shotgun (WGS) entry which is preliminary data.</text>
</comment>
<keyword evidence="2" id="KW-0378">Hydrolase</keyword>
<dbReference type="SUPFAM" id="SSF56281">
    <property type="entry name" value="Metallo-hydrolase/oxidoreductase"/>
    <property type="match status" value="1"/>
</dbReference>
<evidence type="ECO:0000313" key="3">
    <source>
        <dbReference type="Proteomes" id="UP000621898"/>
    </source>
</evidence>
<dbReference type="EMBL" id="BMXT01000001">
    <property type="protein sequence ID" value="GGY18220.1"/>
    <property type="molecule type" value="Genomic_DNA"/>
</dbReference>
<accession>A0ABQ2ZL46</accession>
<evidence type="ECO:0000313" key="2">
    <source>
        <dbReference type="EMBL" id="GGY18220.1"/>
    </source>
</evidence>
<dbReference type="Gene3D" id="3.60.15.10">
    <property type="entry name" value="Ribonuclease Z/Hydroxyacylglutathione hydrolase-like"/>
    <property type="match status" value="1"/>
</dbReference>
<feature type="domain" description="Metallo-beta-lactamase" evidence="1">
    <location>
        <begin position="110"/>
        <end position="305"/>
    </location>
</feature>
<proteinExistence type="predicted"/>
<dbReference type="PANTHER" id="PTHR15032">
    <property type="entry name" value="N-ACYL-PHOSPHATIDYLETHANOLAMINE-HYDROLYZING PHOSPHOLIPASE D"/>
    <property type="match status" value="1"/>
</dbReference>
<dbReference type="Pfam" id="PF12706">
    <property type="entry name" value="Lactamase_B_2"/>
    <property type="match status" value="1"/>
</dbReference>
<dbReference type="PANTHER" id="PTHR15032:SF4">
    <property type="entry name" value="N-ACYL-PHOSPHATIDYLETHANOLAMINE-HYDROLYZING PHOSPHOLIPASE D"/>
    <property type="match status" value="1"/>
</dbReference>
<evidence type="ECO:0000259" key="1">
    <source>
        <dbReference type="Pfam" id="PF12706"/>
    </source>
</evidence>
<sequence length="374" mass="41606">MATSLIIVGVLGLVVAAWRVLTHRAPVEADHAGAVAWRNGRFRNVADTRAGSLRAVMREFWLNRGIRRKPRNALPVTPVRADVLSGPASQSLRVTWLGHSTALIEIDGLRLLTDPVLSERASPLPFAGPKRFTPPALTVAQLPRIDAVLLSHDHFDHLDRHTIRALAGKVERFYTPLGVGKRLIAWGVDAARVVELDWWQQANFGPLTFAATPAQHFSGRGLRDGNSTLWASWCVLGTRERLFFSGDTGMHAGFAQIGERYGPFDLTLIECGAYNELWPDVHMQPEQSIAAHQLVRGHTMMPVHWGTFDLAMHRWDEPAERIRALAVEQGVRLVQPRPGETVRPDSVLQAPWWRAFETDAARDHAPNIAQEHAA</sequence>
<protein>
    <submittedName>
        <fullName evidence="2">Hydrolase</fullName>
    </submittedName>
</protein>
<dbReference type="InterPro" id="IPR001279">
    <property type="entry name" value="Metallo-B-lactamas"/>
</dbReference>
<organism evidence="2 3">
    <name type="scientific">Rhodanobacter panaciterrae</name>
    <dbReference type="NCBI Taxonomy" id="490572"/>
    <lineage>
        <taxon>Bacteria</taxon>
        <taxon>Pseudomonadati</taxon>
        <taxon>Pseudomonadota</taxon>
        <taxon>Gammaproteobacteria</taxon>
        <taxon>Lysobacterales</taxon>
        <taxon>Rhodanobacteraceae</taxon>
        <taxon>Rhodanobacter</taxon>
    </lineage>
</organism>
<gene>
    <name evidence="2" type="ORF">GCM10008098_07680</name>
</gene>
<name>A0ABQ2ZL46_9GAMM</name>
<dbReference type="GO" id="GO:0016787">
    <property type="term" value="F:hydrolase activity"/>
    <property type="evidence" value="ECO:0007669"/>
    <property type="project" value="UniProtKB-KW"/>
</dbReference>
<dbReference type="InterPro" id="IPR036866">
    <property type="entry name" value="RibonucZ/Hydroxyglut_hydro"/>
</dbReference>
<keyword evidence="3" id="KW-1185">Reference proteome</keyword>
<reference evidence="3" key="1">
    <citation type="journal article" date="2019" name="Int. J. Syst. Evol. Microbiol.">
        <title>The Global Catalogue of Microorganisms (GCM) 10K type strain sequencing project: providing services to taxonomists for standard genome sequencing and annotation.</title>
        <authorList>
            <consortium name="The Broad Institute Genomics Platform"/>
            <consortium name="The Broad Institute Genome Sequencing Center for Infectious Disease"/>
            <person name="Wu L."/>
            <person name="Ma J."/>
        </authorList>
    </citation>
    <scope>NUCLEOTIDE SEQUENCE [LARGE SCALE GENOMIC DNA]</scope>
    <source>
        <strain evidence="3">KCTC 22232</strain>
    </source>
</reference>